<dbReference type="Pfam" id="PF05253">
    <property type="entry name" value="zf-U11-48K"/>
    <property type="match status" value="2"/>
</dbReference>
<sequence length="156" mass="18194">MNPAGFENVISCPYNKSHQILPHRMQTHLTKCAKNYPEIKLEKCPFNITHRFSQADMEEHKKTCPDRANFDNYVLMVDTDGKMAEKLEKEKNFPKPFTPSHNSESWDDIESATYDPKKAALTKPVLRLNNGMTPSQRRAFREAERRRLNAIEQELE</sequence>
<dbReference type="VEuPathDB" id="VectorBase:CSON004393"/>
<dbReference type="InterPro" id="IPR051591">
    <property type="entry name" value="UPF0224_FAM112_RNA_Proc"/>
</dbReference>
<dbReference type="PANTHER" id="PTHR21402:SF5">
    <property type="entry name" value="GAMETOCYTE SPECIFIC FACTOR 1"/>
    <property type="match status" value="1"/>
</dbReference>
<accession>A0A336LTP1</accession>
<dbReference type="InterPro" id="IPR036236">
    <property type="entry name" value="Znf_C2H2_sf"/>
</dbReference>
<dbReference type="EMBL" id="UFQT01000186">
    <property type="protein sequence ID" value="SSX21320.1"/>
    <property type="molecule type" value="Genomic_DNA"/>
</dbReference>
<feature type="domain" description="CHHC U11-48K-type" evidence="4">
    <location>
        <begin position="41"/>
        <end position="68"/>
    </location>
</feature>
<dbReference type="InterPro" id="IPR022776">
    <property type="entry name" value="TRM13/UPF0224_CHHC_Znf_dom"/>
</dbReference>
<evidence type="ECO:0000313" key="5">
    <source>
        <dbReference type="EMBL" id="SSX21320.1"/>
    </source>
</evidence>
<gene>
    <name evidence="5" type="primary">CSON004393</name>
</gene>
<dbReference type="PANTHER" id="PTHR21402">
    <property type="entry name" value="GAMETOCYTE SPECIFIC FACTOR 1-RELATED"/>
    <property type="match status" value="1"/>
</dbReference>
<proteinExistence type="predicted"/>
<evidence type="ECO:0000256" key="1">
    <source>
        <dbReference type="ARBA" id="ARBA00022723"/>
    </source>
</evidence>
<dbReference type="AlphaFoldDB" id="A0A336LTP1"/>
<evidence type="ECO:0000259" key="4">
    <source>
        <dbReference type="PROSITE" id="PS51800"/>
    </source>
</evidence>
<dbReference type="PROSITE" id="PS51800">
    <property type="entry name" value="ZF_CHHC_U11_48K"/>
    <property type="match status" value="2"/>
</dbReference>
<evidence type="ECO:0000256" key="3">
    <source>
        <dbReference type="ARBA" id="ARBA00022833"/>
    </source>
</evidence>
<name>A0A336LTP1_CULSO</name>
<dbReference type="SUPFAM" id="SSF57667">
    <property type="entry name" value="beta-beta-alpha zinc fingers"/>
    <property type="match status" value="1"/>
</dbReference>
<protein>
    <submittedName>
        <fullName evidence="5">CSON004393 protein</fullName>
    </submittedName>
</protein>
<keyword evidence="2" id="KW-0863">Zinc-finger</keyword>
<dbReference type="OMA" id="YNKEHKM"/>
<keyword evidence="1" id="KW-0479">Metal-binding</keyword>
<keyword evidence="3" id="KW-0862">Zinc</keyword>
<reference evidence="5" key="1">
    <citation type="submission" date="2018-07" db="EMBL/GenBank/DDBJ databases">
        <authorList>
            <person name="Quirk P.G."/>
            <person name="Krulwich T.A."/>
        </authorList>
    </citation>
    <scope>NUCLEOTIDE SEQUENCE</scope>
</reference>
<dbReference type="GO" id="GO:0008270">
    <property type="term" value="F:zinc ion binding"/>
    <property type="evidence" value="ECO:0007669"/>
    <property type="project" value="UniProtKB-KW"/>
</dbReference>
<organism evidence="5">
    <name type="scientific">Culicoides sonorensis</name>
    <name type="common">Biting midge</name>
    <dbReference type="NCBI Taxonomy" id="179676"/>
    <lineage>
        <taxon>Eukaryota</taxon>
        <taxon>Metazoa</taxon>
        <taxon>Ecdysozoa</taxon>
        <taxon>Arthropoda</taxon>
        <taxon>Hexapoda</taxon>
        <taxon>Insecta</taxon>
        <taxon>Pterygota</taxon>
        <taxon>Neoptera</taxon>
        <taxon>Endopterygota</taxon>
        <taxon>Diptera</taxon>
        <taxon>Nematocera</taxon>
        <taxon>Chironomoidea</taxon>
        <taxon>Ceratopogonidae</taxon>
        <taxon>Ceratopogoninae</taxon>
        <taxon>Culicoides</taxon>
        <taxon>Monoculicoides</taxon>
    </lineage>
</organism>
<feature type="domain" description="CHHC U11-48K-type" evidence="4">
    <location>
        <begin position="9"/>
        <end position="36"/>
    </location>
</feature>
<evidence type="ECO:0000256" key="2">
    <source>
        <dbReference type="ARBA" id="ARBA00022771"/>
    </source>
</evidence>